<dbReference type="AlphaFoldDB" id="K5VJW6"/>
<feature type="compositionally biased region" description="Acidic residues" evidence="1">
    <location>
        <begin position="1028"/>
        <end position="1039"/>
    </location>
</feature>
<dbReference type="EMBL" id="JH971434">
    <property type="protein sequence ID" value="EKM74614.1"/>
    <property type="molecule type" value="Genomic_DNA"/>
</dbReference>
<protein>
    <submittedName>
        <fullName evidence="2">Uncharacterized protein</fullName>
    </submittedName>
</protein>
<gene>
    <name evidence="2" type="ORF">AGABI1DRAFT_95506</name>
</gene>
<feature type="region of interest" description="Disordered" evidence="1">
    <location>
        <begin position="677"/>
        <end position="807"/>
    </location>
</feature>
<proteinExistence type="predicted"/>
<dbReference type="OrthoDB" id="444379at2759"/>
<dbReference type="RefSeq" id="XP_007334739.1">
    <property type="nucleotide sequence ID" value="XM_007334677.1"/>
</dbReference>
<dbReference type="HOGENOM" id="CLU_291855_0_0_1"/>
<keyword evidence="3" id="KW-1185">Reference proteome</keyword>
<accession>K5VJW6</accession>
<feature type="region of interest" description="Disordered" evidence="1">
    <location>
        <begin position="58"/>
        <end position="81"/>
    </location>
</feature>
<feature type="compositionally biased region" description="Basic and acidic residues" evidence="1">
    <location>
        <begin position="1010"/>
        <end position="1019"/>
    </location>
</feature>
<feature type="compositionally biased region" description="Gly residues" evidence="1">
    <location>
        <begin position="989"/>
        <end position="1001"/>
    </location>
</feature>
<name>K5VJW6_AGABU</name>
<feature type="compositionally biased region" description="Acidic residues" evidence="1">
    <location>
        <begin position="758"/>
        <end position="768"/>
    </location>
</feature>
<dbReference type="KEGG" id="abp:AGABI1DRAFT95506"/>
<feature type="region of interest" description="Disordered" evidence="1">
    <location>
        <begin position="932"/>
        <end position="1045"/>
    </location>
</feature>
<evidence type="ECO:0000313" key="3">
    <source>
        <dbReference type="Proteomes" id="UP000008493"/>
    </source>
</evidence>
<sequence>MEATRSSSGSFKRGEGYFALRNIQDSSSGLTNSTFATRIDPSLDGLVPMQFDEIPVLKKKNPPHTVKNQSPRTLSKTESNSSLSSLTSLELDVEVAKDNFQPASSRVDLPGLKPLNVKPATSSTPYKDCHKIRLYNGKPDQYRYYYRVGKRIETPPKAPHDSSIQEKALFVCDVVKYDNGRVNCLERQVWINNGKKKVNWVFAQGANAVQQFDGRQEKIAGPSRGQHPKMPSLITPRVEQEISYLAQSMESKSTSRPWMSRHIESTYVLHREDTHPRVLLSKFRQDLLLRLVATLSPVVTYSKLLFLSRKISFPVGTTPFYCWSIAIHEVRSGIKSMPNTKRATFDRSRSSPSELQPQGGREDLESLVAHLVEAKISSIIAQYDRQSHERIDKMEASWRAEIEGCRQSVADQAVILHKCIDYNESHQQALEGYHAEVDDQVALIKGDIGKLHNMQEKLHDKLSKWSKDVEALEDMTGRIQDDIQSSAKRLHSFEKQTKFFGEQVQSLEGRITSFDALREINVPSLEIVESLSRDIAQLHRFCENLKVQLEAFSPSIEEGSDASCANSSVAEIDNAIRRDGPTWTSKFLVWRAFNIEWCIPVYQTLFPAGNIQSISVVVVKLLLMKDDGVPERRRQRAFNPLRWLREAGSNVVNHSTAPASKVNSSREVDAQDAANTRLGHATKRDPLFLPEGTPGPSLENPQIEVKMDVEDVPGGNFSVPPTSTSSFSRASSTPSDVTVRPLVPATLSSPGQIGSPPESDDGIDIMDQIEERDQMDADEDSREAENDADSTQLMEVTETSDEMSSQREIPTISSILHFDTIACVPQKRGHPEGLTDEQRALKKLNCETQVGVSDPLAESSTADCPRLDLKTVSKHFRPTLSERDSPSHPVPRKNRREMLRFGIGGKQSFWDYTPATEAEVPHLAENQGKVTNEEVKKNTKMLENDMTQGERKGKELEERAEGTRQEMRQNEGESDVWECSINSTVEDLMGGGDEVSGGAATGGDYDIEDVAEKEAREGMEQGPKGIDSNEEMSECDDGSEGVVEN</sequence>
<evidence type="ECO:0000256" key="1">
    <source>
        <dbReference type="SAM" id="MobiDB-lite"/>
    </source>
</evidence>
<evidence type="ECO:0000313" key="2">
    <source>
        <dbReference type="EMBL" id="EKM74614.1"/>
    </source>
</evidence>
<dbReference type="Proteomes" id="UP000008493">
    <property type="component" value="Unassembled WGS sequence"/>
</dbReference>
<dbReference type="GeneID" id="18832655"/>
<feature type="region of interest" description="Disordered" evidence="1">
    <location>
        <begin position="340"/>
        <end position="360"/>
    </location>
</feature>
<feature type="compositionally biased region" description="Basic and acidic residues" evidence="1">
    <location>
        <begin position="932"/>
        <end position="971"/>
    </location>
</feature>
<organism evidence="2 3">
    <name type="scientific">Agaricus bisporus var. burnettii (strain JB137-S8 / ATCC MYA-4627 / FGSC 10392)</name>
    <name type="common">White button mushroom</name>
    <dbReference type="NCBI Taxonomy" id="597362"/>
    <lineage>
        <taxon>Eukaryota</taxon>
        <taxon>Fungi</taxon>
        <taxon>Dikarya</taxon>
        <taxon>Basidiomycota</taxon>
        <taxon>Agaricomycotina</taxon>
        <taxon>Agaricomycetes</taxon>
        <taxon>Agaricomycetidae</taxon>
        <taxon>Agaricales</taxon>
        <taxon>Agaricineae</taxon>
        <taxon>Agaricaceae</taxon>
        <taxon>Agaricus</taxon>
    </lineage>
</organism>
<dbReference type="InParanoid" id="K5VJW6"/>
<feature type="compositionally biased region" description="Low complexity" evidence="1">
    <location>
        <begin position="717"/>
        <end position="735"/>
    </location>
</feature>
<feature type="compositionally biased region" description="Acidic residues" evidence="1">
    <location>
        <begin position="776"/>
        <end position="788"/>
    </location>
</feature>
<reference evidence="3" key="1">
    <citation type="journal article" date="2012" name="Proc. Natl. Acad. Sci. U.S.A.">
        <title>Genome sequence of the button mushroom Agaricus bisporus reveals mechanisms governing adaptation to a humic-rich ecological niche.</title>
        <authorList>
            <person name="Morin E."/>
            <person name="Kohler A."/>
            <person name="Baker A.R."/>
            <person name="Foulongne-Oriol M."/>
            <person name="Lombard V."/>
            <person name="Nagy L.G."/>
            <person name="Ohm R.A."/>
            <person name="Patyshakuliyeva A."/>
            <person name="Brun A."/>
            <person name="Aerts A.L."/>
            <person name="Bailey A.M."/>
            <person name="Billette C."/>
            <person name="Coutinho P.M."/>
            <person name="Deakin G."/>
            <person name="Doddapaneni H."/>
            <person name="Floudas D."/>
            <person name="Grimwood J."/>
            <person name="Hilden K."/>
            <person name="Kuees U."/>
            <person name="LaButti K.M."/>
            <person name="Lapidus A."/>
            <person name="Lindquist E.A."/>
            <person name="Lucas S.M."/>
            <person name="Murat C."/>
            <person name="Riley R.W."/>
            <person name="Salamov A.A."/>
            <person name="Schmutz J."/>
            <person name="Subramanian V."/>
            <person name="Woesten H.A.B."/>
            <person name="Xu J."/>
            <person name="Eastwood D.C."/>
            <person name="Foster G.D."/>
            <person name="Sonnenberg A.S."/>
            <person name="Cullen D."/>
            <person name="de Vries R.P."/>
            <person name="Lundell T."/>
            <person name="Hibbett D.S."/>
            <person name="Henrissat B."/>
            <person name="Burton K.S."/>
            <person name="Kerrigan R.W."/>
            <person name="Challen M.P."/>
            <person name="Grigoriev I.V."/>
            <person name="Martin F."/>
        </authorList>
    </citation>
    <scope>NUCLEOTIDE SEQUENCE [LARGE SCALE GENOMIC DNA]</scope>
    <source>
        <strain evidence="3">JB137-S8 / ATCC MYA-4627 / FGSC 10392</strain>
    </source>
</reference>